<evidence type="ECO:0000256" key="1">
    <source>
        <dbReference type="ARBA" id="ARBA00006529"/>
    </source>
</evidence>
<feature type="domain" description="SAM" evidence="13">
    <location>
        <begin position="41"/>
        <end position="104"/>
    </location>
</feature>
<dbReference type="GO" id="GO:0004709">
    <property type="term" value="F:MAP kinase kinase kinase activity"/>
    <property type="evidence" value="ECO:0007669"/>
    <property type="project" value="UniProtKB-EC"/>
</dbReference>
<dbReference type="AlphaFoldDB" id="A0A0C9LYA2"/>
<dbReference type="EC" id="2.7.11.25" evidence="2"/>
<name>A0A0C9LYA2_9FUNG</name>
<evidence type="ECO:0000256" key="9">
    <source>
        <dbReference type="ARBA" id="ARBA00048329"/>
    </source>
</evidence>
<dbReference type="GO" id="GO:0005524">
    <property type="term" value="F:ATP binding"/>
    <property type="evidence" value="ECO:0007669"/>
    <property type="project" value="UniProtKB-UniRule"/>
</dbReference>
<dbReference type="PROSITE" id="PS50105">
    <property type="entry name" value="SAM_DOMAIN"/>
    <property type="match status" value="1"/>
</dbReference>
<dbReference type="InterPro" id="IPR000159">
    <property type="entry name" value="RA_dom"/>
</dbReference>
<dbReference type="InterPro" id="IPR029071">
    <property type="entry name" value="Ubiquitin-like_domsf"/>
</dbReference>
<sequence length="927" mass="103686">MSIPLPPSSPSARQLRQHSPTSPSYSEHQYKRTLLDDVKNWSEQRVTDWLCNQALGRFSQKFIEHNISGSVLLDLDYEAFKAMDIKTVGERVRLVAAIKALRQECYLAASLAARTPTRTHTPLERHNNGNIIEPKQHEGLHVNESFASTPTTASSKISKSTETSAKSLLNRSNSFSRFLGRSDSKRSQRAHNNSNANVSNLQPSQQSSLQSQQQNSDIYSQAPSSPRALQKVSPEQSLLPLSTANCFNQRNSLEGGIMSMEKVKQTCVKVFGEDGQTRIVNVHTANEAKQIMGKVLHKFGIDEGNADSYCIFVGSSTNGEARALSDLELIEICRSADRPEKERLILRKRHMYPTHEEFKRKGTINANRRGFRKDDDQQQKPHSPLHNNWNTSSSTLNRPDYYSNRVSQVGSLRSNTTSSHSSSTRGQGRRRFFGERPPSEIISSNLQSFFPNHNREVLETAGIKAQRLSMTRRNSALSRMEPRNYRNSVLPELVSVLGVDLDKFLEEEEDQEDVLGSDISSDSSSSSGSESCISSDHEESIAEAKNIKNDTHLQLSDDEETHPGASIDKDAVKNLLDQQKKANQRRTSSLNYLNELKSFKLDENKKETVIEKEDASETSIPAIKEPVTTPTSATKSKLLPDTWMKGSLIGRGTFGDVYLGLNPISGELMAVKQVELPVENSATEERKKSMVQALHREIELLRELEHDNIVQYLGSKEDESYFSIFLEYVPGGSVAGLLSSYGAFQEPLVKSFVRQILKGLKYLHSKDIVHRDIKGANVLVDNKGGVKITDFGISKKVEEDIILQGQSASAAHRPSLQGSIYWMAPEVVKQTHYTRKADIWSLGCMVVEMLTGDHPFPEYSQMQAIFQIGCYTAPNIPSNLSEDAQDFLRCTFQLNHEERPSADELLKHPFLHESPENEGNDASSTST</sequence>
<evidence type="ECO:0000313" key="15">
    <source>
        <dbReference type="EMBL" id="GAN10840.1"/>
    </source>
</evidence>
<evidence type="ECO:0000256" key="6">
    <source>
        <dbReference type="ARBA" id="ARBA00022777"/>
    </source>
</evidence>
<keyword evidence="16" id="KW-1185">Reference proteome</keyword>
<keyword evidence="5 10" id="KW-0547">Nucleotide-binding</keyword>
<feature type="region of interest" description="Disordered" evidence="11">
    <location>
        <begin position="356"/>
        <end position="436"/>
    </location>
</feature>
<dbReference type="SUPFAM" id="SSF47769">
    <property type="entry name" value="SAM/Pointed domain"/>
    <property type="match status" value="1"/>
</dbReference>
<evidence type="ECO:0000313" key="16">
    <source>
        <dbReference type="Proteomes" id="UP000053815"/>
    </source>
</evidence>
<dbReference type="Gene3D" id="1.10.150.50">
    <property type="entry name" value="Transcription Factor, Ets-1"/>
    <property type="match status" value="1"/>
</dbReference>
<dbReference type="FunFam" id="1.10.510.10:FF:000334">
    <property type="entry name" value="Serine/threonine-protein kinase STE11"/>
    <property type="match status" value="1"/>
</dbReference>
<accession>A0A0C9LYA2</accession>
<dbReference type="PROSITE" id="PS50011">
    <property type="entry name" value="PROTEIN_KINASE_DOM"/>
    <property type="match status" value="1"/>
</dbReference>
<dbReference type="SUPFAM" id="SSF56112">
    <property type="entry name" value="Protein kinase-like (PK-like)"/>
    <property type="match status" value="1"/>
</dbReference>
<dbReference type="Pfam" id="PF00069">
    <property type="entry name" value="Pkinase"/>
    <property type="match status" value="1"/>
</dbReference>
<comment type="similarity">
    <text evidence="1">Belongs to the protein kinase superfamily. STE Ser/Thr protein kinase family. MAP kinase kinase kinase subfamily.</text>
</comment>
<evidence type="ECO:0000256" key="10">
    <source>
        <dbReference type="PROSITE-ProRule" id="PRU10141"/>
    </source>
</evidence>
<dbReference type="InterPro" id="IPR011009">
    <property type="entry name" value="Kinase-like_dom_sf"/>
</dbReference>
<proteinExistence type="inferred from homology"/>
<dbReference type="PROSITE" id="PS50200">
    <property type="entry name" value="RA"/>
    <property type="match status" value="1"/>
</dbReference>
<dbReference type="Proteomes" id="UP000053815">
    <property type="component" value="Unassembled WGS sequence"/>
</dbReference>
<dbReference type="InterPro" id="IPR000719">
    <property type="entry name" value="Prot_kinase_dom"/>
</dbReference>
<dbReference type="InterPro" id="IPR029458">
    <property type="entry name" value="Ras-bd_By2"/>
</dbReference>
<feature type="domain" description="Protein kinase" evidence="12">
    <location>
        <begin position="643"/>
        <end position="911"/>
    </location>
</feature>
<dbReference type="InterPro" id="IPR017441">
    <property type="entry name" value="Protein_kinase_ATP_BS"/>
</dbReference>
<feature type="compositionally biased region" description="Low complexity" evidence="11">
    <location>
        <begin position="199"/>
        <end position="216"/>
    </location>
</feature>
<feature type="region of interest" description="Disordered" evidence="11">
    <location>
        <begin position="117"/>
        <end position="138"/>
    </location>
</feature>
<feature type="region of interest" description="Disordered" evidence="11">
    <location>
        <begin position="508"/>
        <end position="539"/>
    </location>
</feature>
<feature type="domain" description="Ras-associating" evidence="14">
    <location>
        <begin position="264"/>
        <end position="351"/>
    </location>
</feature>
<dbReference type="OrthoDB" id="266718at2759"/>
<evidence type="ECO:0000256" key="2">
    <source>
        <dbReference type="ARBA" id="ARBA00012406"/>
    </source>
</evidence>
<evidence type="ECO:0000256" key="5">
    <source>
        <dbReference type="ARBA" id="ARBA00022741"/>
    </source>
</evidence>
<dbReference type="InterPro" id="IPR013761">
    <property type="entry name" value="SAM/pointed_sf"/>
</dbReference>
<feature type="binding site" evidence="10">
    <location>
        <position position="672"/>
    </location>
    <ligand>
        <name>ATP</name>
        <dbReference type="ChEBI" id="CHEBI:30616"/>
    </ligand>
</feature>
<dbReference type="SMART" id="SM00220">
    <property type="entry name" value="S_TKc"/>
    <property type="match status" value="1"/>
</dbReference>
<evidence type="ECO:0000256" key="3">
    <source>
        <dbReference type="ARBA" id="ARBA00022527"/>
    </source>
</evidence>
<feature type="region of interest" description="Disordered" evidence="11">
    <location>
        <begin position="176"/>
        <end position="234"/>
    </location>
</feature>
<comment type="catalytic activity">
    <reaction evidence="8">
        <text>L-threonyl-[protein] + ATP = O-phospho-L-threonyl-[protein] + ADP + H(+)</text>
        <dbReference type="Rhea" id="RHEA:46608"/>
        <dbReference type="Rhea" id="RHEA-COMP:11060"/>
        <dbReference type="Rhea" id="RHEA-COMP:11605"/>
        <dbReference type="ChEBI" id="CHEBI:15378"/>
        <dbReference type="ChEBI" id="CHEBI:30013"/>
        <dbReference type="ChEBI" id="CHEBI:30616"/>
        <dbReference type="ChEBI" id="CHEBI:61977"/>
        <dbReference type="ChEBI" id="CHEBI:456216"/>
        <dbReference type="EC" id="2.7.11.25"/>
    </reaction>
</comment>
<keyword evidence="3" id="KW-0723">Serine/threonine-protein kinase</keyword>
<dbReference type="Pfam" id="PF00536">
    <property type="entry name" value="SAM_1"/>
    <property type="match status" value="1"/>
</dbReference>
<dbReference type="PANTHER" id="PTHR11584">
    <property type="entry name" value="SERINE/THREONINE PROTEIN KINASE"/>
    <property type="match status" value="1"/>
</dbReference>
<dbReference type="PROSITE" id="PS00108">
    <property type="entry name" value="PROTEIN_KINASE_ST"/>
    <property type="match status" value="1"/>
</dbReference>
<feature type="compositionally biased region" description="Low complexity" evidence="11">
    <location>
        <begin position="516"/>
        <end position="534"/>
    </location>
</feature>
<reference evidence="15" key="1">
    <citation type="submission" date="2014-09" db="EMBL/GenBank/DDBJ databases">
        <title>Draft genome sequence of an oleaginous Mucoromycotina fungus Mucor ambiguus NBRC6742.</title>
        <authorList>
            <person name="Takeda I."/>
            <person name="Yamane N."/>
            <person name="Morita T."/>
            <person name="Tamano K."/>
            <person name="Machida M."/>
            <person name="Baker S."/>
            <person name="Koike H."/>
        </authorList>
    </citation>
    <scope>NUCLEOTIDE SEQUENCE</scope>
    <source>
        <strain evidence="15">NBRC 6742</strain>
    </source>
</reference>
<gene>
    <name evidence="15" type="ORF">MAM1_0411d10390</name>
</gene>
<keyword evidence="4" id="KW-0808">Transferase</keyword>
<protein>
    <recommendedName>
        <fullName evidence="2">mitogen-activated protein kinase kinase kinase</fullName>
        <ecNumber evidence="2">2.7.11.25</ecNumber>
    </recommendedName>
</protein>
<dbReference type="FunFam" id="3.30.200.20:FF:000387">
    <property type="entry name" value="Serine/threonine-protein kinase STE11"/>
    <property type="match status" value="1"/>
</dbReference>
<evidence type="ECO:0000259" key="12">
    <source>
        <dbReference type="PROSITE" id="PS50011"/>
    </source>
</evidence>
<dbReference type="STRING" id="91626.A0A0C9LYA2"/>
<feature type="region of interest" description="Disordered" evidence="11">
    <location>
        <begin position="908"/>
        <end position="927"/>
    </location>
</feature>
<dbReference type="Pfam" id="PF14847">
    <property type="entry name" value="Ras_bdg_2"/>
    <property type="match status" value="1"/>
</dbReference>
<dbReference type="Gene3D" id="1.10.510.10">
    <property type="entry name" value="Transferase(Phosphotransferase) domain 1"/>
    <property type="match status" value="1"/>
</dbReference>
<evidence type="ECO:0000256" key="4">
    <source>
        <dbReference type="ARBA" id="ARBA00022679"/>
    </source>
</evidence>
<dbReference type="InterPro" id="IPR008271">
    <property type="entry name" value="Ser/Thr_kinase_AS"/>
</dbReference>
<dbReference type="SUPFAM" id="SSF54236">
    <property type="entry name" value="Ubiquitin-like"/>
    <property type="match status" value="1"/>
</dbReference>
<dbReference type="SMART" id="SM01304">
    <property type="entry name" value="Ras_bdg_2"/>
    <property type="match status" value="1"/>
</dbReference>
<evidence type="ECO:0000256" key="7">
    <source>
        <dbReference type="ARBA" id="ARBA00022840"/>
    </source>
</evidence>
<dbReference type="SMART" id="SM00454">
    <property type="entry name" value="SAM"/>
    <property type="match status" value="1"/>
</dbReference>
<keyword evidence="7 10" id="KW-0067">ATP-binding</keyword>
<keyword evidence="6 15" id="KW-0418">Kinase</keyword>
<organism evidence="15">
    <name type="scientific">Mucor ambiguus</name>
    <dbReference type="NCBI Taxonomy" id="91626"/>
    <lineage>
        <taxon>Eukaryota</taxon>
        <taxon>Fungi</taxon>
        <taxon>Fungi incertae sedis</taxon>
        <taxon>Mucoromycota</taxon>
        <taxon>Mucoromycotina</taxon>
        <taxon>Mucoromycetes</taxon>
        <taxon>Mucorales</taxon>
        <taxon>Mucorineae</taxon>
        <taxon>Mucoraceae</taxon>
        <taxon>Mucor</taxon>
    </lineage>
</organism>
<feature type="compositionally biased region" description="Low complexity" evidence="11">
    <location>
        <begin position="410"/>
        <end position="426"/>
    </location>
</feature>
<feature type="compositionally biased region" description="Polar residues" evidence="11">
    <location>
        <begin position="10"/>
        <end position="27"/>
    </location>
</feature>
<dbReference type="PANTHER" id="PTHR11584:SF369">
    <property type="entry name" value="MITOGEN-ACTIVATED PROTEIN KINASE KINASE KINASE 19-RELATED"/>
    <property type="match status" value="1"/>
</dbReference>
<feature type="region of interest" description="Disordered" evidence="11">
    <location>
        <begin position="1"/>
        <end position="28"/>
    </location>
</feature>
<evidence type="ECO:0000259" key="14">
    <source>
        <dbReference type="PROSITE" id="PS50200"/>
    </source>
</evidence>
<comment type="catalytic activity">
    <reaction evidence="9">
        <text>L-seryl-[protein] + ATP = O-phospho-L-seryl-[protein] + ADP + H(+)</text>
        <dbReference type="Rhea" id="RHEA:17989"/>
        <dbReference type="Rhea" id="RHEA-COMP:9863"/>
        <dbReference type="Rhea" id="RHEA-COMP:11604"/>
        <dbReference type="ChEBI" id="CHEBI:15378"/>
        <dbReference type="ChEBI" id="CHEBI:29999"/>
        <dbReference type="ChEBI" id="CHEBI:30616"/>
        <dbReference type="ChEBI" id="CHEBI:83421"/>
        <dbReference type="ChEBI" id="CHEBI:456216"/>
        <dbReference type="EC" id="2.7.11.25"/>
    </reaction>
</comment>
<dbReference type="Gene3D" id="3.30.200.20">
    <property type="entry name" value="Phosphorylase Kinase, domain 1"/>
    <property type="match status" value="1"/>
</dbReference>
<dbReference type="PROSITE" id="PS00107">
    <property type="entry name" value="PROTEIN_KINASE_ATP"/>
    <property type="match status" value="1"/>
</dbReference>
<dbReference type="Gene3D" id="3.10.20.90">
    <property type="entry name" value="Phosphatidylinositol 3-kinase Catalytic Subunit, Chain A, domain 1"/>
    <property type="match status" value="1"/>
</dbReference>
<evidence type="ECO:0000256" key="11">
    <source>
        <dbReference type="SAM" id="MobiDB-lite"/>
    </source>
</evidence>
<evidence type="ECO:0000259" key="13">
    <source>
        <dbReference type="PROSITE" id="PS50105"/>
    </source>
</evidence>
<evidence type="ECO:0000256" key="8">
    <source>
        <dbReference type="ARBA" id="ARBA00047559"/>
    </source>
</evidence>
<dbReference type="EMBL" id="DF836700">
    <property type="protein sequence ID" value="GAN10840.1"/>
    <property type="molecule type" value="Genomic_DNA"/>
</dbReference>
<dbReference type="InterPro" id="IPR001660">
    <property type="entry name" value="SAM"/>
</dbReference>
<feature type="compositionally biased region" description="Polar residues" evidence="11">
    <location>
        <begin position="385"/>
        <end position="397"/>
    </location>
</feature>